<keyword evidence="2 3" id="KW-0694">RNA-binding</keyword>
<evidence type="ECO:0000256" key="2">
    <source>
        <dbReference type="ARBA" id="ARBA00022884"/>
    </source>
</evidence>
<proteinExistence type="inferred from homology"/>
<dbReference type="InterPro" id="IPR020081">
    <property type="entry name" value="SsrA-bd_prot_CS"/>
</dbReference>
<dbReference type="AlphaFoldDB" id="A0A449AIY8"/>
<dbReference type="GO" id="GO:0070929">
    <property type="term" value="P:trans-translation"/>
    <property type="evidence" value="ECO:0007669"/>
    <property type="project" value="UniProtKB-UniRule"/>
</dbReference>
<organism evidence="4 5">
    <name type="scientific">Mycoplasmopsis cynos</name>
    <dbReference type="NCBI Taxonomy" id="171284"/>
    <lineage>
        <taxon>Bacteria</taxon>
        <taxon>Bacillati</taxon>
        <taxon>Mycoplasmatota</taxon>
        <taxon>Mycoplasmoidales</taxon>
        <taxon>Metamycoplasmataceae</taxon>
        <taxon>Mycoplasmopsis</taxon>
    </lineage>
</organism>
<gene>
    <name evidence="3 4" type="primary">smpB</name>
    <name evidence="4" type="ORF">NCTC10142_00746</name>
</gene>
<geneLocation type="plasmid" evidence="4 5">
    <name>13</name>
</geneLocation>
<dbReference type="NCBIfam" id="NF003843">
    <property type="entry name" value="PRK05422.1"/>
    <property type="match status" value="1"/>
</dbReference>
<protein>
    <recommendedName>
        <fullName evidence="3">SsrA-binding protein</fullName>
    </recommendedName>
    <alternativeName>
        <fullName evidence="3">Small protein B</fullName>
    </alternativeName>
</protein>
<reference evidence="4 5" key="1">
    <citation type="submission" date="2019-01" db="EMBL/GenBank/DDBJ databases">
        <authorList>
            <consortium name="Pathogen Informatics"/>
        </authorList>
    </citation>
    <scope>NUCLEOTIDE SEQUENCE [LARGE SCALE GENOMIC DNA]</scope>
    <source>
        <strain evidence="4 5">NCTC10142</strain>
        <plasmid evidence="5">13</plasmid>
    </source>
</reference>
<dbReference type="Gene3D" id="2.40.280.10">
    <property type="match status" value="1"/>
</dbReference>
<dbReference type="HAMAP" id="MF_00023">
    <property type="entry name" value="SmpB"/>
    <property type="match status" value="1"/>
</dbReference>
<dbReference type="InterPro" id="IPR000037">
    <property type="entry name" value="SsrA-bd_prot"/>
</dbReference>
<dbReference type="GO" id="GO:0005829">
    <property type="term" value="C:cytosol"/>
    <property type="evidence" value="ECO:0007669"/>
    <property type="project" value="TreeGrafter"/>
</dbReference>
<evidence type="ECO:0000256" key="1">
    <source>
        <dbReference type="ARBA" id="ARBA00022490"/>
    </source>
</evidence>
<comment type="similarity">
    <text evidence="3">Belongs to the SmpB family.</text>
</comment>
<comment type="function">
    <text evidence="3">Required for rescue of stalled ribosomes mediated by trans-translation. Binds to transfer-messenger RNA (tmRNA), required for stable association of tmRNA with ribosomes. tmRNA and SmpB together mimic tRNA shape, replacing the anticodon stem-loop with SmpB. tmRNA is encoded by the ssrA gene; the 2 termini fold to resemble tRNA(Ala) and it encodes a 'tag peptide', a short internal open reading frame. During trans-translation Ala-aminoacylated tmRNA acts like a tRNA, entering the A-site of stalled ribosomes, displacing the stalled mRNA. The ribosome then switches to translate the ORF on the tmRNA; the nascent peptide is terminated with the 'tag peptide' encoded by the tmRNA and targeted for degradation. The ribosome is freed to recommence translation, which seems to be the essential function of trans-translation.</text>
</comment>
<dbReference type="CDD" id="cd09294">
    <property type="entry name" value="SmpB"/>
    <property type="match status" value="1"/>
</dbReference>
<dbReference type="Pfam" id="PF01668">
    <property type="entry name" value="SmpB"/>
    <property type="match status" value="1"/>
</dbReference>
<evidence type="ECO:0000313" key="4">
    <source>
        <dbReference type="EMBL" id="VEU64978.1"/>
    </source>
</evidence>
<dbReference type="EMBL" id="LR214986">
    <property type="protein sequence ID" value="VEU64978.1"/>
    <property type="molecule type" value="Genomic_DNA"/>
</dbReference>
<dbReference type="PANTHER" id="PTHR30308:SF2">
    <property type="entry name" value="SSRA-BINDING PROTEIN"/>
    <property type="match status" value="1"/>
</dbReference>
<dbReference type="PANTHER" id="PTHR30308">
    <property type="entry name" value="TMRNA-BINDING COMPONENT OF TRANS-TRANSLATION TAGGING COMPLEX"/>
    <property type="match status" value="1"/>
</dbReference>
<dbReference type="SUPFAM" id="SSF74982">
    <property type="entry name" value="Small protein B (SmpB)"/>
    <property type="match status" value="1"/>
</dbReference>
<keyword evidence="1 3" id="KW-0963">Cytoplasm</keyword>
<keyword evidence="4" id="KW-0614">Plasmid</keyword>
<evidence type="ECO:0000313" key="5">
    <source>
        <dbReference type="Proteomes" id="UP000289506"/>
    </source>
</evidence>
<dbReference type="GO" id="GO:0070930">
    <property type="term" value="P:trans-translation-dependent protein tagging"/>
    <property type="evidence" value="ECO:0007669"/>
    <property type="project" value="TreeGrafter"/>
</dbReference>
<dbReference type="NCBIfam" id="TIGR00086">
    <property type="entry name" value="smpB"/>
    <property type="match status" value="1"/>
</dbReference>
<dbReference type="GO" id="GO:0003723">
    <property type="term" value="F:RNA binding"/>
    <property type="evidence" value="ECO:0007669"/>
    <property type="project" value="UniProtKB-UniRule"/>
</dbReference>
<dbReference type="PROSITE" id="PS01317">
    <property type="entry name" value="SSRP"/>
    <property type="match status" value="1"/>
</dbReference>
<name>A0A449AIY8_9BACT</name>
<sequence length="155" mass="18517">MFKYSKIIMLMKIISNNKIAFRDYEILERFDTGIVLEGWEVKSARAGEVSLSNAFCSIYKNELWLKESFFKKYMLLKVDETKDRKLLMHKNEIRKLKFKLDTNHVTLIPLKIYFNNKSLIKVEIAVAKGLKKYDKRDKIAKEETQKRLQKIIKNY</sequence>
<comment type="subcellular location">
    <subcellularLocation>
        <location evidence="3">Cytoplasm</location>
    </subcellularLocation>
    <text evidence="3">The tmRNA-SmpB complex associates with stalled 70S ribosomes.</text>
</comment>
<dbReference type="Proteomes" id="UP000289506">
    <property type="component" value="Plasmid 13"/>
</dbReference>
<evidence type="ECO:0000256" key="3">
    <source>
        <dbReference type="HAMAP-Rule" id="MF_00023"/>
    </source>
</evidence>
<accession>A0A449AIY8</accession>
<dbReference type="InterPro" id="IPR023620">
    <property type="entry name" value="SmpB"/>
</dbReference>